<gene>
    <name evidence="2" type="ORF">FE840_012310</name>
</gene>
<feature type="signal peptide" evidence="1">
    <location>
        <begin position="1"/>
        <end position="29"/>
    </location>
</feature>
<reference evidence="2 3" key="1">
    <citation type="submission" date="2020-06" db="EMBL/GenBank/DDBJ databases">
        <title>Genome sequence of Rhizobium sp strain ADMK78.</title>
        <authorList>
            <person name="Rahi P."/>
        </authorList>
    </citation>
    <scope>NUCLEOTIDE SEQUENCE [LARGE SCALE GENOMIC DNA]</scope>
    <source>
        <strain evidence="2 3">ADMK78</strain>
    </source>
</reference>
<keyword evidence="3" id="KW-1185">Reference proteome</keyword>
<keyword evidence="1" id="KW-0732">Signal</keyword>
<protein>
    <submittedName>
        <fullName evidence="2">Uncharacterized protein</fullName>
    </submittedName>
</protein>
<name>A0ABX6QPW0_9HYPH</name>
<proteinExistence type="predicted"/>
<dbReference type="Proteomes" id="UP000308530">
    <property type="component" value="Chromosome"/>
</dbReference>
<sequence length="198" mass="21697">MMNYRPLGSRLVRFAIATSLLLLPGQALSGPLLDAAIEAERKAVQNDPRGAFDGMHRALAQFSASLPLTVPRISFVTEKPVGYGAFTARSDSIFKPGEAIITYLEVIGLRWKTLEDGRKQANFSVDLELTDSSGRTLALKKDFGTFAYTGISEITEIYTHLTLEVDGAAPGNYILRYTVNDIVSERATRFEQSFTIAG</sequence>
<accession>A0ABX6QPW0</accession>
<evidence type="ECO:0000313" key="3">
    <source>
        <dbReference type="Proteomes" id="UP000308530"/>
    </source>
</evidence>
<evidence type="ECO:0000313" key="2">
    <source>
        <dbReference type="EMBL" id="QLF70260.1"/>
    </source>
</evidence>
<feature type="chain" id="PRO_5047270190" evidence="1">
    <location>
        <begin position="30"/>
        <end position="198"/>
    </location>
</feature>
<dbReference type="EMBL" id="CP058350">
    <property type="protein sequence ID" value="QLF70260.1"/>
    <property type="molecule type" value="Genomic_DNA"/>
</dbReference>
<organism evidence="2 3">
    <name type="scientific">Peteryoungia desertarenae</name>
    <dbReference type="NCBI Taxonomy" id="1813451"/>
    <lineage>
        <taxon>Bacteria</taxon>
        <taxon>Pseudomonadati</taxon>
        <taxon>Pseudomonadota</taxon>
        <taxon>Alphaproteobacteria</taxon>
        <taxon>Hyphomicrobiales</taxon>
        <taxon>Rhizobiaceae</taxon>
        <taxon>Peteryoungia</taxon>
    </lineage>
</organism>
<evidence type="ECO:0000256" key="1">
    <source>
        <dbReference type="SAM" id="SignalP"/>
    </source>
</evidence>